<dbReference type="VEuPathDB" id="PlasmoDB:PVW1_100005700"/>
<feature type="region of interest" description="Disordered" evidence="1">
    <location>
        <begin position="247"/>
        <end position="277"/>
    </location>
</feature>
<proteinExistence type="predicted"/>
<dbReference type="OrthoDB" id="389504at2759"/>
<dbReference type="VEuPathDB" id="PlasmoDB:PVX_071190"/>
<evidence type="ECO:0000313" key="2">
    <source>
        <dbReference type="EMBL" id="VVA00250.1"/>
    </source>
</evidence>
<name>A0A565A5W5_PLAVI</name>
<reference evidence="2" key="1">
    <citation type="submission" date="2016-07" db="EMBL/GenBank/DDBJ databases">
        <authorList>
            <consortium name="Pathogen Informatics"/>
        </authorList>
    </citation>
    <scope>NUCLEOTIDE SEQUENCE</scope>
</reference>
<dbReference type="VEuPathDB" id="PlasmoDB:PVPAM_000013500"/>
<gene>
    <name evidence="2" type="ORF">PVP01_0009630</name>
</gene>
<sequence>MAKTSIDNLILDYSDYSTITKIFKEKNNYEYSEKYDVVLKYGNVDEWKIQKYNKTYEELYKHLRNDGVMLSYTEQACKYISYFIHKELKDVRNHYYNSDSFNIFLKYVKDYFGNRGISNAGQNCLPHIVYVDENMYEQLDRIYRLYNLYAKVLSSNRDWTTDKCLYFKFFVSAYNDYMENHKPTCLKLNEILNHFKGYVTNSIEDFKGKKKCSAYDYTLTPIDPYVNPEEVKLKDKTELEERSIQTLQQQVTEPQKKRMEEENHLKLPPTDHGQQEAKITRPHEGINQAVKAEDTPVRKEVANTEFHSPDLYDDIIPRALARKETKEQSLYPQYELERDQGTMGKITGAISGFIKDVDPGPVLGVSGGMGVLFILFKYTPVGSFFGGRRGRIRQIPSGFHGHFLGAFPDIQDYGGGYVGYSPMDIPHLAE</sequence>
<evidence type="ECO:0000256" key="1">
    <source>
        <dbReference type="SAM" id="MobiDB-lite"/>
    </source>
</evidence>
<feature type="compositionally biased region" description="Basic and acidic residues" evidence="1">
    <location>
        <begin position="254"/>
        <end position="265"/>
    </location>
</feature>
<dbReference type="EMBL" id="FLZR02000057">
    <property type="protein sequence ID" value="VVA00250.1"/>
    <property type="molecule type" value="Genomic_DNA"/>
</dbReference>
<dbReference type="AlphaFoldDB" id="A0A565A5W5"/>
<accession>A0A565A5W5</accession>
<dbReference type="VEuPathDB" id="PlasmoDB:PVP01_0009630"/>
<organism evidence="2">
    <name type="scientific">Plasmodium vivax</name>
    <name type="common">malaria parasite P. vivax</name>
    <dbReference type="NCBI Taxonomy" id="5855"/>
    <lineage>
        <taxon>Eukaryota</taxon>
        <taxon>Sar</taxon>
        <taxon>Alveolata</taxon>
        <taxon>Apicomplexa</taxon>
        <taxon>Aconoidasida</taxon>
        <taxon>Haemosporida</taxon>
        <taxon>Plasmodiidae</taxon>
        <taxon>Plasmodium</taxon>
        <taxon>Plasmodium (Plasmodium)</taxon>
    </lineage>
</organism>
<dbReference type="Proteomes" id="UP000220605">
    <property type="component" value="Unassembled WGS sequence"/>
</dbReference>
<protein>
    <submittedName>
        <fullName evidence="2">VIR protein</fullName>
    </submittedName>
</protein>